<evidence type="ECO:0000313" key="1">
    <source>
        <dbReference type="EMBL" id="KAI4836607.1"/>
    </source>
</evidence>
<gene>
    <name evidence="1" type="ORF">MKS88_004406</name>
</gene>
<accession>A0ACB9Y6F5</accession>
<reference evidence="1" key="1">
    <citation type="submission" date="2022-06" db="EMBL/GenBank/DDBJ databases">
        <title>The First Complete Genome of the Simian Malaria Parasite Plasmodium brasilianum.</title>
        <authorList>
            <person name="Bajic M."/>
            <person name="Ravishankar S."/>
        </authorList>
    </citation>
    <scope>NUCLEOTIDE SEQUENCE</scope>
    <source>
        <strain evidence="1">Bolivian I</strain>
    </source>
</reference>
<evidence type="ECO:0000313" key="2">
    <source>
        <dbReference type="Proteomes" id="UP001056978"/>
    </source>
</evidence>
<proteinExistence type="predicted"/>
<protein>
    <submittedName>
        <fullName evidence="1">Zinc finger protein</fullName>
    </submittedName>
</protein>
<name>A0ACB9Y6F5_PLABR</name>
<keyword evidence="2" id="KW-1185">Reference proteome</keyword>
<sequence>MNEANEKTTDRKRKKASNTDEANETSKLKKKIEFENDDEFEKYLLNHFKKDNKENENEYVFSELVKSFYNEIKKYKTVDDMANEIKKLAIQNISKNLEIICNNECTSSFFIEKFRVKYINEQIALNIKSAQNYFKEFMILYNNNNFDKFSLEINTNVEGTNEQVNEEQEQGEEVEEEEVNNQNKQNSQNERNSLDKQNSQNNKVGESYQNEKAGTKNALTKEDLYKTNTWKEKIKCKIDDINENNNILIKVVNYLSSIALHVDNIPIKITKFDIIKKFNELNFDILNINIWDAYNSKDIRPFSSFPSPSFYRKANLYFKKQTNTNEVLNMLREKPYSICINGWNLNNVKRNNYNYLDLRICPPICSHIERIKIDYENAKNIVRKLDKSCHINLDLLEDLKEETYFEDRLKKRRFNEESKVNDRIDDNSNNDKADSGKKKVEINNNQREISNSKQYEEESPIIQTIEENKDINITSRLDILILYLRLVHNFCYYSARKYNTYDEMIRECGYFYLRVNLDNKFYSNLTPIFYEDYNVSKLDYYVSENFVKGFSSIVNNMEGDDTNNSISRSSNNNTNNNSNNSINNDLNGNISGNLNHSYNENNNNNNLDYFKLLKVKEKLFNNSDVVSDYQLKWLLNFDEEIKDALKANYNENIDIEKTEEFFEILKNNYILKRTDRNSNNNKNDSTNNNNSNIINNNNSSSGNNKSEIRCAKCKKLFNNIKDVPNHIFIKHSQIKMKLITETEVQIMQRNFYEAPHSFHFLFMMEKKYNSNYTKNYLNKNFIKKSKTYKNQNFHLLPNNAKSDYKDFDDPSVNVFENVKQNVKTNNDFYDDT</sequence>
<comment type="caution">
    <text evidence="1">The sequence shown here is derived from an EMBL/GenBank/DDBJ whole genome shotgun (WGS) entry which is preliminary data.</text>
</comment>
<dbReference type="EMBL" id="CM043780">
    <property type="protein sequence ID" value="KAI4836607.1"/>
    <property type="molecule type" value="Genomic_DNA"/>
</dbReference>
<dbReference type="Proteomes" id="UP001056978">
    <property type="component" value="Chromosome 12"/>
</dbReference>
<organism evidence="1 2">
    <name type="scientific">Plasmodium brasilianum</name>
    <dbReference type="NCBI Taxonomy" id="5824"/>
    <lineage>
        <taxon>Eukaryota</taxon>
        <taxon>Sar</taxon>
        <taxon>Alveolata</taxon>
        <taxon>Apicomplexa</taxon>
        <taxon>Aconoidasida</taxon>
        <taxon>Haemosporida</taxon>
        <taxon>Plasmodiidae</taxon>
        <taxon>Plasmodium</taxon>
        <taxon>Plasmodium (Plasmodium)</taxon>
    </lineage>
</organism>